<reference evidence="2 3" key="1">
    <citation type="submission" date="2023-03" db="EMBL/GenBank/DDBJ databases">
        <title>Roseibium porphyridii sp. nov. and Roseibium rhodosorbium sp. nov. isolated from marine algae, Porphyridium cruentum and Rhodosorus marinus, respectively.</title>
        <authorList>
            <person name="Lee M.W."/>
            <person name="Choi B.J."/>
            <person name="Lee J.K."/>
            <person name="Choi D.G."/>
            <person name="Baek J.H."/>
            <person name="Bayburt H."/>
            <person name="Kim J.M."/>
            <person name="Han D.M."/>
            <person name="Kim K.H."/>
            <person name="Jeon C.O."/>
        </authorList>
    </citation>
    <scope>NUCLEOTIDE SEQUENCE [LARGE SCALE GENOMIC DNA]</scope>
    <source>
        <strain evidence="2 3">KMA01</strain>
    </source>
</reference>
<gene>
    <name evidence="2" type="ORF">K1718_15910</name>
</gene>
<organism evidence="2 3">
    <name type="scientific">Roseibium porphyridii</name>
    <dbReference type="NCBI Taxonomy" id="2866279"/>
    <lineage>
        <taxon>Bacteria</taxon>
        <taxon>Pseudomonadati</taxon>
        <taxon>Pseudomonadota</taxon>
        <taxon>Alphaproteobacteria</taxon>
        <taxon>Hyphomicrobiales</taxon>
        <taxon>Stappiaceae</taxon>
        <taxon>Roseibium</taxon>
    </lineage>
</organism>
<evidence type="ECO:0000259" key="1">
    <source>
        <dbReference type="PROSITE" id="PS51186"/>
    </source>
</evidence>
<dbReference type="Pfam" id="PF00583">
    <property type="entry name" value="Acetyltransf_1"/>
    <property type="match status" value="1"/>
</dbReference>
<sequence length="182" mass="19818">MTSIDFVSQGPPPGGLFFSGVEMVSSDGNLTIRPADLGDFDAVSALFDHLNPKDVHADDLLKRKTFERLIKHPGLTVLIASIDAVPVGSCTLVVVPNMTRGCAPYALIENVVTHKERRGLGIGKKVLSEAIRLAWQAGCFKIMLMSGADNAKAHKFYESLGFKTSKRGFELRAEGYPKRELT</sequence>
<keyword evidence="3" id="KW-1185">Reference proteome</keyword>
<dbReference type="PANTHER" id="PTHR13355">
    <property type="entry name" value="GLUCOSAMINE 6-PHOSPHATE N-ACETYLTRANSFERASE"/>
    <property type="match status" value="1"/>
</dbReference>
<dbReference type="RefSeq" id="WP_265681601.1">
    <property type="nucleotide sequence ID" value="NZ_CP120863.1"/>
</dbReference>
<dbReference type="InterPro" id="IPR016181">
    <property type="entry name" value="Acyl_CoA_acyltransferase"/>
</dbReference>
<proteinExistence type="predicted"/>
<dbReference type="CDD" id="cd04301">
    <property type="entry name" value="NAT_SF"/>
    <property type="match status" value="1"/>
</dbReference>
<dbReference type="SUPFAM" id="SSF55729">
    <property type="entry name" value="Acyl-CoA N-acyltransferases (Nat)"/>
    <property type="match status" value="1"/>
</dbReference>
<evidence type="ECO:0000313" key="2">
    <source>
        <dbReference type="EMBL" id="WFE87647.1"/>
    </source>
</evidence>
<dbReference type="PROSITE" id="PS51186">
    <property type="entry name" value="GNAT"/>
    <property type="match status" value="1"/>
</dbReference>
<name>A0ABY8F0W5_9HYPH</name>
<feature type="domain" description="N-acetyltransferase" evidence="1">
    <location>
        <begin position="30"/>
        <end position="182"/>
    </location>
</feature>
<dbReference type="PANTHER" id="PTHR13355:SF15">
    <property type="entry name" value="GCN5-RELATED N-ACETYLTRANSFERASE 3, CHLOROPLASTIC"/>
    <property type="match status" value="1"/>
</dbReference>
<dbReference type="Proteomes" id="UP001209803">
    <property type="component" value="Chromosome"/>
</dbReference>
<dbReference type="Gene3D" id="3.40.630.30">
    <property type="match status" value="1"/>
</dbReference>
<dbReference type="InterPro" id="IPR000182">
    <property type="entry name" value="GNAT_dom"/>
</dbReference>
<protein>
    <submittedName>
        <fullName evidence="2">GNAT family N-acetyltransferase</fullName>
    </submittedName>
</protein>
<dbReference type="InterPro" id="IPR039143">
    <property type="entry name" value="GNPNAT1-like"/>
</dbReference>
<evidence type="ECO:0000313" key="3">
    <source>
        <dbReference type="Proteomes" id="UP001209803"/>
    </source>
</evidence>
<dbReference type="EMBL" id="CP120863">
    <property type="protein sequence ID" value="WFE87647.1"/>
    <property type="molecule type" value="Genomic_DNA"/>
</dbReference>
<accession>A0ABY8F0W5</accession>